<dbReference type="STRING" id="323097.Nham_1847"/>
<reference evidence="1 2" key="1">
    <citation type="submission" date="2006-03" db="EMBL/GenBank/DDBJ databases">
        <title>Complete sequence of chromosome of Nitrobacter hamburgensis X14.</title>
        <authorList>
            <consortium name="US DOE Joint Genome Institute"/>
            <person name="Copeland A."/>
            <person name="Lucas S."/>
            <person name="Lapidus A."/>
            <person name="Barry K."/>
            <person name="Detter J.C."/>
            <person name="Glavina del Rio T."/>
            <person name="Hammon N."/>
            <person name="Israni S."/>
            <person name="Dalin E."/>
            <person name="Tice H."/>
            <person name="Pitluck S."/>
            <person name="Chain P."/>
            <person name="Malfatti S."/>
            <person name="Shin M."/>
            <person name="Vergez L."/>
            <person name="Schmutz J."/>
            <person name="Larimer F."/>
            <person name="Land M."/>
            <person name="Hauser L."/>
            <person name="Kyrpides N."/>
            <person name="Ivanova N."/>
            <person name="Ward B."/>
            <person name="Arp D."/>
            <person name="Klotz M."/>
            <person name="Stein L."/>
            <person name="O'Mullan G."/>
            <person name="Starkenburg S."/>
            <person name="Sayavedra L."/>
            <person name="Poret-Peterson A.T."/>
            <person name="Gentry M.E."/>
            <person name="Bruce D."/>
            <person name="Richardson P."/>
        </authorList>
    </citation>
    <scope>NUCLEOTIDE SEQUENCE [LARGE SCALE GENOMIC DNA]</scope>
    <source>
        <strain evidence="2">DSM 10229 / NCIMB 13809 / X14</strain>
    </source>
</reference>
<accession>Q1QM86</accession>
<dbReference type="Proteomes" id="UP000001953">
    <property type="component" value="Chromosome"/>
</dbReference>
<organism evidence="1 2">
    <name type="scientific">Nitrobacter hamburgensis (strain DSM 10229 / NCIMB 13809 / X14)</name>
    <dbReference type="NCBI Taxonomy" id="323097"/>
    <lineage>
        <taxon>Bacteria</taxon>
        <taxon>Pseudomonadati</taxon>
        <taxon>Pseudomonadota</taxon>
        <taxon>Alphaproteobacteria</taxon>
        <taxon>Hyphomicrobiales</taxon>
        <taxon>Nitrobacteraceae</taxon>
        <taxon>Nitrobacter</taxon>
    </lineage>
</organism>
<dbReference type="EMBL" id="CP000319">
    <property type="protein sequence ID" value="ABE62661.1"/>
    <property type="molecule type" value="Genomic_DNA"/>
</dbReference>
<dbReference type="KEGG" id="nha:Nham_1847"/>
<evidence type="ECO:0000313" key="2">
    <source>
        <dbReference type="Proteomes" id="UP000001953"/>
    </source>
</evidence>
<name>Q1QM86_NITHX</name>
<dbReference type="eggNOG" id="ENOG502ZYAZ">
    <property type="taxonomic scope" value="Bacteria"/>
</dbReference>
<dbReference type="HOGENOM" id="CLU_139742_0_0_5"/>
<sequence>MFLIVAYLLSGALHELFHMDVTAPKGEIIVSMSPIHTDTNGPGMIADHHCHGCFPVSLPNPPMLSVIIAPEAASIPRVLSRASDLVPGIETPPPKLLT</sequence>
<gene>
    <name evidence="1" type="ordered locus">Nham_1847</name>
</gene>
<protein>
    <recommendedName>
        <fullName evidence="3">DUF2946 domain-containing protein</fullName>
    </recommendedName>
</protein>
<keyword evidence="2" id="KW-1185">Reference proteome</keyword>
<evidence type="ECO:0000313" key="1">
    <source>
        <dbReference type="EMBL" id="ABE62661.1"/>
    </source>
</evidence>
<evidence type="ECO:0008006" key="3">
    <source>
        <dbReference type="Google" id="ProtNLM"/>
    </source>
</evidence>
<proteinExistence type="predicted"/>
<dbReference type="AlphaFoldDB" id="Q1QM86"/>